<name>A0ABT5KM21_9BURK</name>
<feature type="chain" id="PRO_5046782770" evidence="1">
    <location>
        <begin position="40"/>
        <end position="145"/>
    </location>
</feature>
<dbReference type="EMBL" id="JAQQXS010000002">
    <property type="protein sequence ID" value="MDC8783962.1"/>
    <property type="molecule type" value="Genomic_DNA"/>
</dbReference>
<proteinExistence type="predicted"/>
<reference evidence="2 3" key="1">
    <citation type="submission" date="2022-10" db="EMBL/GenBank/DDBJ databases">
        <title>paucibacter sp. hw8 Genome sequencing.</title>
        <authorList>
            <person name="Park S."/>
        </authorList>
    </citation>
    <scope>NUCLEOTIDE SEQUENCE [LARGE SCALE GENOMIC DNA]</scope>
    <source>
        <strain evidence="3">hw8</strain>
    </source>
</reference>
<gene>
    <name evidence="2" type="ORF">PRZ01_02005</name>
</gene>
<accession>A0ABT5KM21</accession>
<comment type="caution">
    <text evidence="2">The sequence shown here is derived from an EMBL/GenBank/DDBJ whole genome shotgun (WGS) entry which is preliminary data.</text>
</comment>
<feature type="signal peptide" evidence="1">
    <location>
        <begin position="1"/>
        <end position="39"/>
    </location>
</feature>
<dbReference type="Proteomes" id="UP001219862">
    <property type="component" value="Unassembled WGS sequence"/>
</dbReference>
<keyword evidence="3" id="KW-1185">Reference proteome</keyword>
<protein>
    <submittedName>
        <fullName evidence="2">Uncharacterized protein</fullName>
    </submittedName>
</protein>
<evidence type="ECO:0000256" key="1">
    <source>
        <dbReference type="SAM" id="SignalP"/>
    </source>
</evidence>
<keyword evidence="1" id="KW-0732">Signal</keyword>
<evidence type="ECO:0000313" key="3">
    <source>
        <dbReference type="Proteomes" id="UP001219862"/>
    </source>
</evidence>
<evidence type="ECO:0000313" key="2">
    <source>
        <dbReference type="EMBL" id="MDC8783962.1"/>
    </source>
</evidence>
<sequence length="145" mass="15726">MNRCEYRSISSPISTFSAFCRPALVILCATAAVSLSAHAQTHRSFPANALRGELVVAQAPDVSLNGQAARLAPGARLRGDTQMLLQPASVSGQKLTVNYTLDPNGMLLDVWVLNTVELANKVWPRTALEASTWSFEPGTQTWTKR</sequence>
<dbReference type="RefSeq" id="WP_273595087.1">
    <property type="nucleotide sequence ID" value="NZ_JAQQXS010000002.1"/>
</dbReference>
<organism evidence="2 3">
    <name type="scientific">Roseateles koreensis</name>
    <dbReference type="NCBI Taxonomy" id="2987526"/>
    <lineage>
        <taxon>Bacteria</taxon>
        <taxon>Pseudomonadati</taxon>
        <taxon>Pseudomonadota</taxon>
        <taxon>Betaproteobacteria</taxon>
        <taxon>Burkholderiales</taxon>
        <taxon>Sphaerotilaceae</taxon>
        <taxon>Roseateles</taxon>
    </lineage>
</organism>